<organism evidence="6 7">
    <name type="scientific">Palleronia abyssalis</name>
    <dbReference type="NCBI Taxonomy" id="1501240"/>
    <lineage>
        <taxon>Bacteria</taxon>
        <taxon>Pseudomonadati</taxon>
        <taxon>Pseudomonadota</taxon>
        <taxon>Alphaproteobacteria</taxon>
        <taxon>Rhodobacterales</taxon>
        <taxon>Roseobacteraceae</taxon>
        <taxon>Palleronia</taxon>
    </lineage>
</organism>
<dbReference type="Gene3D" id="3.40.30.10">
    <property type="entry name" value="Glutaredoxin"/>
    <property type="match status" value="1"/>
</dbReference>
<gene>
    <name evidence="6" type="ORF">PAA8504_00331</name>
</gene>
<dbReference type="AlphaFoldDB" id="A0A2R8BQV0"/>
<evidence type="ECO:0000259" key="5">
    <source>
        <dbReference type="Pfam" id="PF01323"/>
    </source>
</evidence>
<dbReference type="EMBL" id="ONZF01000001">
    <property type="protein sequence ID" value="SPJ22537.1"/>
    <property type="molecule type" value="Genomic_DNA"/>
</dbReference>
<evidence type="ECO:0000256" key="3">
    <source>
        <dbReference type="ARBA" id="ARBA00023157"/>
    </source>
</evidence>
<reference evidence="6 7" key="1">
    <citation type="submission" date="2018-03" db="EMBL/GenBank/DDBJ databases">
        <authorList>
            <person name="Keele B.F."/>
        </authorList>
    </citation>
    <scope>NUCLEOTIDE SEQUENCE [LARGE SCALE GENOMIC DNA]</scope>
    <source>
        <strain evidence="6 7">CECT 8504</strain>
    </source>
</reference>
<evidence type="ECO:0000256" key="1">
    <source>
        <dbReference type="ARBA" id="ARBA00022729"/>
    </source>
</evidence>
<dbReference type="Proteomes" id="UP000244912">
    <property type="component" value="Unassembled WGS sequence"/>
</dbReference>
<protein>
    <recommendedName>
        <fullName evidence="5">DSBA-like thioredoxin domain-containing protein</fullName>
    </recommendedName>
</protein>
<feature type="domain" description="DSBA-like thioredoxin" evidence="5">
    <location>
        <begin position="101"/>
        <end position="241"/>
    </location>
</feature>
<name>A0A2R8BQV0_9RHOB</name>
<dbReference type="InterPro" id="IPR036249">
    <property type="entry name" value="Thioredoxin-like_sf"/>
</dbReference>
<proteinExistence type="predicted"/>
<dbReference type="PANTHER" id="PTHR13887">
    <property type="entry name" value="GLUTATHIONE S-TRANSFERASE KAPPA"/>
    <property type="match status" value="1"/>
</dbReference>
<evidence type="ECO:0000313" key="6">
    <source>
        <dbReference type="EMBL" id="SPJ22537.1"/>
    </source>
</evidence>
<evidence type="ECO:0000256" key="4">
    <source>
        <dbReference type="ARBA" id="ARBA00023284"/>
    </source>
</evidence>
<dbReference type="Pfam" id="PF01323">
    <property type="entry name" value="DSBA"/>
    <property type="match status" value="1"/>
</dbReference>
<dbReference type="PANTHER" id="PTHR13887:SF14">
    <property type="entry name" value="DISULFIDE BOND FORMATION PROTEIN D"/>
    <property type="match status" value="1"/>
</dbReference>
<dbReference type="GO" id="GO:0016491">
    <property type="term" value="F:oxidoreductase activity"/>
    <property type="evidence" value="ECO:0007669"/>
    <property type="project" value="UniProtKB-KW"/>
</dbReference>
<keyword evidence="3" id="KW-1015">Disulfide bond</keyword>
<dbReference type="InterPro" id="IPR001853">
    <property type="entry name" value="DSBA-like_thioredoxin_dom"/>
</dbReference>
<dbReference type="SUPFAM" id="SSF52833">
    <property type="entry name" value="Thioredoxin-like"/>
    <property type="match status" value="1"/>
</dbReference>
<evidence type="ECO:0000313" key="7">
    <source>
        <dbReference type="Proteomes" id="UP000244912"/>
    </source>
</evidence>
<dbReference type="OrthoDB" id="9780147at2"/>
<keyword evidence="1" id="KW-0732">Signal</keyword>
<sequence length="256" mass="27864">MGNLLIARRNLLLAAGGVALVAAFQKGPDILAAFGSEFEFEPSPVDGFRQIAGGSSSTGSFDPFVGLDRDKVAIPAELVATVERNLCSTLFEDTGTGDVPVASFSDYNCPYCRILTRDLGRIAQEGGVTVSWHELPLLGETSIAAAKAALAAKRQGAYTEFYERLLRTAFVTTPEFLRLIADDIGVDYEQLRRDIDSPKIEDELERSKALAQIFRFSATPAMVVGRTVVIGVVGEARLRSLIELERQEGRVERCFV</sequence>
<evidence type="ECO:0000256" key="2">
    <source>
        <dbReference type="ARBA" id="ARBA00023002"/>
    </source>
</evidence>
<accession>A0A2R8BQV0</accession>
<keyword evidence="2" id="KW-0560">Oxidoreductase</keyword>
<keyword evidence="7" id="KW-1185">Reference proteome</keyword>
<keyword evidence="4" id="KW-0676">Redox-active center</keyword>